<dbReference type="Gene3D" id="1.50.10.20">
    <property type="match status" value="1"/>
</dbReference>
<sequence length="392" mass="42355">MSDRRGTSSLDFGEIDACVERALELLRHTYRSGPGGAGWYHRLDVDQPGPSATAAGLAAFLVFGREFDALPAALAFLSRRQITAADAVLDGGWAVNTSVGRPVTEATSLVTWLLHRARLDFTPDGPDLRRACRWLIANQNSDGGWGSFRGQPSRIWLTAMAIRALTSLEPFESGVQSGVEWLLRNRDPLTRAWGEVPGGPPTVTHTAIVVTTLADVQSGGRRGDVTDALAAGYAWLAGNVRTSRIDDEDARTEEYNVSWAGEGSTGFTWQSTVWHPSLPYALSALTRAPDGVRLDLVAQSVRTILAHASGQNRRPVQLVDRAREVDPIGVRHCMVSFRPDRADRVLVPGSSAVARRPSSSFPSANSRMASRPSTVSSRPTFGMESGRSLRGA</sequence>
<dbReference type="AlphaFoldDB" id="A0A1M7RLQ8"/>
<keyword evidence="3" id="KW-1185">Reference proteome</keyword>
<dbReference type="CDD" id="cd00688">
    <property type="entry name" value="ISOPREN_C2_like"/>
    <property type="match status" value="1"/>
</dbReference>
<dbReference type="SUPFAM" id="SSF48239">
    <property type="entry name" value="Terpenoid cyclases/Protein prenyltransferases"/>
    <property type="match status" value="1"/>
</dbReference>
<keyword evidence="2" id="KW-0808">Transferase</keyword>
<evidence type="ECO:0000256" key="1">
    <source>
        <dbReference type="SAM" id="MobiDB-lite"/>
    </source>
</evidence>
<reference evidence="2 3" key="1">
    <citation type="submission" date="2016-11" db="EMBL/GenBank/DDBJ databases">
        <authorList>
            <person name="Jaros S."/>
            <person name="Januszkiewicz K."/>
            <person name="Wedrychowicz H."/>
        </authorList>
    </citation>
    <scope>NUCLEOTIDE SEQUENCE [LARGE SCALE GENOMIC DNA]</scope>
    <source>
        <strain evidence="2 3">DSM 46144</strain>
    </source>
</reference>
<dbReference type="EMBL" id="FRCS01000020">
    <property type="protein sequence ID" value="SHN47111.1"/>
    <property type="molecule type" value="Genomic_DNA"/>
</dbReference>
<dbReference type="RefSeq" id="WP_073264671.1">
    <property type="nucleotide sequence ID" value="NZ_FRCS01000020.1"/>
</dbReference>
<name>A0A1M7RLQ8_9ACTN</name>
<dbReference type="STRING" id="134849.SAMN05443668_12067"/>
<accession>A0A1M7RLQ8</accession>
<evidence type="ECO:0000313" key="2">
    <source>
        <dbReference type="EMBL" id="SHN47111.1"/>
    </source>
</evidence>
<organism evidence="2 3">
    <name type="scientific">Cryptosporangium aurantiacum</name>
    <dbReference type="NCBI Taxonomy" id="134849"/>
    <lineage>
        <taxon>Bacteria</taxon>
        <taxon>Bacillati</taxon>
        <taxon>Actinomycetota</taxon>
        <taxon>Actinomycetes</taxon>
        <taxon>Cryptosporangiales</taxon>
        <taxon>Cryptosporangiaceae</taxon>
        <taxon>Cryptosporangium</taxon>
    </lineage>
</organism>
<proteinExistence type="predicted"/>
<feature type="compositionally biased region" description="Polar residues" evidence="1">
    <location>
        <begin position="357"/>
        <end position="379"/>
    </location>
</feature>
<dbReference type="GO" id="GO:0016740">
    <property type="term" value="F:transferase activity"/>
    <property type="evidence" value="ECO:0007669"/>
    <property type="project" value="UniProtKB-KW"/>
</dbReference>
<dbReference type="InterPro" id="IPR008930">
    <property type="entry name" value="Terpenoid_cyclase/PrenylTrfase"/>
</dbReference>
<protein>
    <submittedName>
        <fullName evidence="2">Prenyltransferase and squalene oxidase repeat-containing protein</fullName>
    </submittedName>
</protein>
<dbReference type="OrthoDB" id="9758578at2"/>
<dbReference type="Proteomes" id="UP000184440">
    <property type="component" value="Unassembled WGS sequence"/>
</dbReference>
<feature type="region of interest" description="Disordered" evidence="1">
    <location>
        <begin position="348"/>
        <end position="392"/>
    </location>
</feature>
<evidence type="ECO:0000313" key="3">
    <source>
        <dbReference type="Proteomes" id="UP000184440"/>
    </source>
</evidence>
<gene>
    <name evidence="2" type="ORF">SAMN05443668_12067</name>
</gene>